<name>A0ABY9EDM3_9GAMM</name>
<sequence length="318" mass="36981">MKNEQVKEVLACLGDERRVFRYFKDRYCFDLIEFEMNRLRCKSMKVSDLKTGVLSQQLQKPVVAQALKHCANGVVSRQDLQSLWSKDLLPFSLSLTSWGDGDRGWDQTSRNQCNLVLQLNFDGKHNALYRKLVKPDAHCGPFECWGHPVQRVRRKTMSWVRMDIGFDTNEVLIEEIQNDWLRNASVTLARVKMRRVKKPSAKPGELFANILGNFEDLEQYVEQTLAPYRKLWAEASMLAALRFIRDELGISTVYYHCFETGKRLKAVCGSPPRSMYTQLPRKFGFEKTQKPPALLAGDKFARRCIKAIRRPHWYRLAI</sequence>
<proteinExistence type="predicted"/>
<dbReference type="Proteomes" id="UP001321520">
    <property type="component" value="Chromosome"/>
</dbReference>
<dbReference type="RefSeq" id="WP_301416175.1">
    <property type="nucleotide sequence ID" value="NZ_CP098023.1"/>
</dbReference>
<dbReference type="EMBL" id="CP098023">
    <property type="protein sequence ID" value="WKD50148.1"/>
    <property type="molecule type" value="Genomic_DNA"/>
</dbReference>
<organism evidence="1 2">
    <name type="scientific">Microbulbifer spongiae</name>
    <dbReference type="NCBI Taxonomy" id="2944933"/>
    <lineage>
        <taxon>Bacteria</taxon>
        <taxon>Pseudomonadati</taxon>
        <taxon>Pseudomonadota</taxon>
        <taxon>Gammaproteobacteria</taxon>
        <taxon>Cellvibrionales</taxon>
        <taxon>Microbulbiferaceae</taxon>
        <taxon>Microbulbifer</taxon>
    </lineage>
</organism>
<keyword evidence="2" id="KW-1185">Reference proteome</keyword>
<reference evidence="1 2" key="1">
    <citation type="submission" date="2022-05" db="EMBL/GenBank/DDBJ databases">
        <title>Microbulbifer sp. nov., isolated from sponge.</title>
        <authorList>
            <person name="Gao L."/>
        </authorList>
    </citation>
    <scope>NUCLEOTIDE SEQUENCE [LARGE SCALE GENOMIC DNA]</scope>
    <source>
        <strain evidence="1 2">MI-G</strain>
    </source>
</reference>
<protein>
    <submittedName>
        <fullName evidence="1">Uncharacterized protein</fullName>
    </submittedName>
</protein>
<gene>
    <name evidence="1" type="ORF">M8T91_01590</name>
</gene>
<evidence type="ECO:0000313" key="2">
    <source>
        <dbReference type="Proteomes" id="UP001321520"/>
    </source>
</evidence>
<accession>A0ABY9EDM3</accession>
<evidence type="ECO:0000313" key="1">
    <source>
        <dbReference type="EMBL" id="WKD50148.1"/>
    </source>
</evidence>